<feature type="compositionally biased region" description="Basic and acidic residues" evidence="7">
    <location>
        <begin position="854"/>
        <end position="875"/>
    </location>
</feature>
<dbReference type="GO" id="GO:0003724">
    <property type="term" value="F:RNA helicase activity"/>
    <property type="evidence" value="ECO:0007669"/>
    <property type="project" value="InterPro"/>
</dbReference>
<dbReference type="GO" id="GO:0003676">
    <property type="term" value="F:nucleic acid binding"/>
    <property type="evidence" value="ECO:0007669"/>
    <property type="project" value="InterPro"/>
</dbReference>
<dbReference type="InterPro" id="IPR000629">
    <property type="entry name" value="RNA-helicase_DEAD-box_CS"/>
</dbReference>
<evidence type="ECO:0000256" key="1">
    <source>
        <dbReference type="ARBA" id="ARBA00022741"/>
    </source>
</evidence>
<dbReference type="SUPFAM" id="SSF52540">
    <property type="entry name" value="P-loop containing nucleoside triphosphate hydrolases"/>
    <property type="match status" value="2"/>
</dbReference>
<feature type="compositionally biased region" description="Basic residues" evidence="7">
    <location>
        <begin position="906"/>
        <end position="919"/>
    </location>
</feature>
<keyword evidence="4" id="KW-0067">ATP-binding</keyword>
<dbReference type="PROSITE" id="PS51194">
    <property type="entry name" value="HELICASE_CTER"/>
    <property type="match status" value="1"/>
</dbReference>
<keyword evidence="1" id="KW-0547">Nucleotide-binding</keyword>
<evidence type="ECO:0000256" key="5">
    <source>
        <dbReference type="PROSITE-ProRule" id="PRU00552"/>
    </source>
</evidence>
<dbReference type="VEuPathDB" id="ToxoDB:TGVAND_219200"/>
<dbReference type="PROSITE" id="PS51192">
    <property type="entry name" value="HELICASE_ATP_BIND_1"/>
    <property type="match status" value="1"/>
</dbReference>
<gene>
    <name evidence="11" type="ORF">TGVAND_219200</name>
</gene>
<dbReference type="PROSITE" id="PS00039">
    <property type="entry name" value="DEAD_ATP_HELICASE"/>
    <property type="match status" value="1"/>
</dbReference>
<name>A0A086PXQ0_TOXGO</name>
<evidence type="ECO:0000256" key="2">
    <source>
        <dbReference type="ARBA" id="ARBA00022801"/>
    </source>
</evidence>
<dbReference type="GO" id="GO:0005524">
    <property type="term" value="F:ATP binding"/>
    <property type="evidence" value="ECO:0007669"/>
    <property type="project" value="UniProtKB-KW"/>
</dbReference>
<evidence type="ECO:0000259" key="9">
    <source>
        <dbReference type="PROSITE" id="PS51194"/>
    </source>
</evidence>
<dbReference type="Proteomes" id="UP000028840">
    <property type="component" value="Unassembled WGS sequence"/>
</dbReference>
<protein>
    <submittedName>
        <fullName evidence="11">DEAD/DEAH box RNA helicase family protein</fullName>
    </submittedName>
</protein>
<feature type="compositionally biased region" description="Acidic residues" evidence="7">
    <location>
        <begin position="75"/>
        <end position="133"/>
    </location>
</feature>
<feature type="region of interest" description="Disordered" evidence="7">
    <location>
        <begin position="629"/>
        <end position="655"/>
    </location>
</feature>
<keyword evidence="6" id="KW-0175">Coiled coil</keyword>
<evidence type="ECO:0000313" key="11">
    <source>
        <dbReference type="EMBL" id="KFH05132.1"/>
    </source>
</evidence>
<feature type="compositionally biased region" description="Basic and acidic residues" evidence="7">
    <location>
        <begin position="924"/>
        <end position="940"/>
    </location>
</feature>
<feature type="domain" description="DEAD-box RNA helicase Q" evidence="10">
    <location>
        <begin position="223"/>
        <end position="251"/>
    </location>
</feature>
<feature type="compositionally biased region" description="Basic and acidic residues" evidence="7">
    <location>
        <begin position="728"/>
        <end position="764"/>
    </location>
</feature>
<dbReference type="OrthoDB" id="10259843at2759"/>
<keyword evidence="3 11" id="KW-0347">Helicase</keyword>
<dbReference type="PANTHER" id="PTHR47959">
    <property type="entry name" value="ATP-DEPENDENT RNA HELICASE RHLE-RELATED"/>
    <property type="match status" value="1"/>
</dbReference>
<evidence type="ECO:0000313" key="12">
    <source>
        <dbReference type="Proteomes" id="UP000028840"/>
    </source>
</evidence>
<dbReference type="CDD" id="cd17947">
    <property type="entry name" value="DEADc_DDX27"/>
    <property type="match status" value="1"/>
</dbReference>
<feature type="domain" description="Helicase ATP-binding" evidence="8">
    <location>
        <begin position="254"/>
        <end position="441"/>
    </location>
</feature>
<dbReference type="PROSITE" id="PS51195">
    <property type="entry name" value="Q_MOTIF"/>
    <property type="match status" value="1"/>
</dbReference>
<dbReference type="InterPro" id="IPR027417">
    <property type="entry name" value="P-loop_NTPase"/>
</dbReference>
<dbReference type="InterPro" id="IPR001650">
    <property type="entry name" value="Helicase_C-like"/>
</dbReference>
<dbReference type="InterPro" id="IPR011545">
    <property type="entry name" value="DEAD/DEAH_box_helicase_dom"/>
</dbReference>
<dbReference type="InterPro" id="IPR014014">
    <property type="entry name" value="RNA_helicase_DEAD_Q_motif"/>
</dbReference>
<evidence type="ECO:0000256" key="7">
    <source>
        <dbReference type="SAM" id="MobiDB-lite"/>
    </source>
</evidence>
<dbReference type="SMART" id="SM00490">
    <property type="entry name" value="HELICc"/>
    <property type="match status" value="1"/>
</dbReference>
<evidence type="ECO:0000259" key="8">
    <source>
        <dbReference type="PROSITE" id="PS51192"/>
    </source>
</evidence>
<feature type="domain" description="Helicase C-terminal" evidence="9">
    <location>
        <begin position="477"/>
        <end position="641"/>
    </location>
</feature>
<feature type="compositionally biased region" description="Basic residues" evidence="7">
    <location>
        <begin position="883"/>
        <end position="895"/>
    </location>
</feature>
<dbReference type="CDD" id="cd18787">
    <property type="entry name" value="SF2_C_DEAD"/>
    <property type="match status" value="1"/>
</dbReference>
<dbReference type="InterPro" id="IPR050079">
    <property type="entry name" value="DEAD_box_RNA_helicase"/>
</dbReference>
<reference evidence="11 12" key="2">
    <citation type="journal article" date="2015" name="Eukaryot. Cell">
        <title>Genetic mapping reveals that sinefungin resistance in Toxoplasma gondii is controlled by a putative amino acid transporter locus that can be used as a negative selectable marker.</title>
        <authorList>
            <person name="Behnke M.S."/>
            <person name="Khan A."/>
            <person name="Sibley L.D."/>
        </authorList>
    </citation>
    <scope>NUCLEOTIDE SEQUENCE [LARGE SCALE GENOMIC DNA]</scope>
    <source>
        <strain evidence="11 12">VAND</strain>
    </source>
</reference>
<sequence>MGSRGTLSYQSGAGGRDKRKREERLELSRKKKAKKRQEEYAAARRHDSQNRHGKPGSAPSSKRPGKTNRGRLCDTEDSSEENADSDEEVEEEEEEEEVEEEEEEEEEEEGENDEEDEDVEGEEEVDEDEDVELSDGCLDVSFGEEESDEDAADSDADDGEAGSTHQGDREPLSATQTKKQGGDEDLEVDSGNQMEKDQKTKGPPGHKKQCAYVKHNALLHTQTAWGDLPLSRPLLRAIQDLEYAHPTHIQAACLRPALEGRDLLANAQTGSGKTAAFLLPTLERLLHSPGVRSRKMTANGPTGGLRGTKALVLLPTRELAMQCVQMLQCLSKYTPITHALACGGMTLKAHESALRHQPDIVVATPGRILDLLLNSPTVHLELLEIIVLDEADRLLELGFREEILAILRHCHRARQTLLFSATLTPSIASLASLALNRPLHISAEATVTDSTAGREKSGFTVTSLQAATAALKTVSSTLEQQFVMLQREEHRAPALLHLCTTAYTKNVIVFFQTKKLAHQTSLLFKFMGLKYAELHGNLTQQMRVEALERFHAGEADFLLASELASRGLDIAGVEAVINFNVPADIDRYIHSVGRTARMGRSGVAVTIYHRDGTERLQVKKLLHALRSGLNQPGEKAGKGKKGKGDKAQDGSLASGPRVFQRRIDADKLEMLEKKVKSLQGDIVRELKREKLEREVRLAELHLQKAENLQTHADEIYSRPMRQWFMTAKEKQRLKDESKALVGKDAEERDALERARASSSDERNSRAPLSEDEAEEDSETEADNADQMDSDDEEDVVDESNSDDGELPEWITACSDDGQSVEDEIEEPPPKKKAKAVTVKEFKATKPKAQPIGGNKEKKKQERLTPKQRERMKELQFMKAAARSAKRSQMPKRLRVTHTSPNDVHNNSRRPKNQKKRKLKASGWRAEEPKKPQGGKNENKKQRNVKTMGKKAFKSKGRYKRR</sequence>
<keyword evidence="2" id="KW-0378">Hydrolase</keyword>
<dbReference type="SMART" id="SM00487">
    <property type="entry name" value="DEXDc"/>
    <property type="match status" value="1"/>
</dbReference>
<evidence type="ECO:0000259" key="10">
    <source>
        <dbReference type="PROSITE" id="PS51195"/>
    </source>
</evidence>
<feature type="region of interest" description="Disordered" evidence="7">
    <location>
        <begin position="1"/>
        <end position="208"/>
    </location>
</feature>
<feature type="compositionally biased region" description="Acidic residues" evidence="7">
    <location>
        <begin position="769"/>
        <end position="806"/>
    </location>
</feature>
<evidence type="ECO:0000256" key="6">
    <source>
        <dbReference type="SAM" id="Coils"/>
    </source>
</evidence>
<accession>A0A086PXQ0</accession>
<feature type="compositionally biased region" description="Basic and acidic residues" evidence="7">
    <location>
        <begin position="36"/>
        <end position="50"/>
    </location>
</feature>
<feature type="compositionally biased region" description="Basic residues" evidence="7">
    <location>
        <begin position="941"/>
        <end position="961"/>
    </location>
</feature>
<feature type="short sequence motif" description="Q motif" evidence="5">
    <location>
        <begin position="223"/>
        <end position="251"/>
    </location>
</feature>
<dbReference type="Pfam" id="PF00271">
    <property type="entry name" value="Helicase_C"/>
    <property type="match status" value="1"/>
</dbReference>
<dbReference type="InterPro" id="IPR014001">
    <property type="entry name" value="Helicase_ATP-bd"/>
</dbReference>
<dbReference type="Pfam" id="PF00270">
    <property type="entry name" value="DEAD"/>
    <property type="match status" value="1"/>
</dbReference>
<organism evidence="11 12">
    <name type="scientific">Toxoplasma gondii VAND</name>
    <dbReference type="NCBI Taxonomy" id="933077"/>
    <lineage>
        <taxon>Eukaryota</taxon>
        <taxon>Sar</taxon>
        <taxon>Alveolata</taxon>
        <taxon>Apicomplexa</taxon>
        <taxon>Conoidasida</taxon>
        <taxon>Coccidia</taxon>
        <taxon>Eucoccidiorida</taxon>
        <taxon>Eimeriorina</taxon>
        <taxon>Sarcocystidae</taxon>
        <taxon>Toxoplasma</taxon>
    </lineage>
</organism>
<dbReference type="AlphaFoldDB" id="A0A086PXQ0"/>
<evidence type="ECO:0000256" key="3">
    <source>
        <dbReference type="ARBA" id="ARBA00022806"/>
    </source>
</evidence>
<feature type="compositionally biased region" description="Acidic residues" evidence="7">
    <location>
        <begin position="142"/>
        <end position="160"/>
    </location>
</feature>
<comment type="caution">
    <text evidence="11">The sequence shown here is derived from an EMBL/GenBank/DDBJ whole genome shotgun (WGS) entry which is preliminary data.</text>
</comment>
<proteinExistence type="predicted"/>
<evidence type="ECO:0000256" key="4">
    <source>
        <dbReference type="ARBA" id="ARBA00022840"/>
    </source>
</evidence>
<reference evidence="11 12" key="1">
    <citation type="submission" date="2014-08" db="EMBL/GenBank/DDBJ databases">
        <authorList>
            <person name="Sibley D."/>
            <person name="Venepally P."/>
            <person name="Karamycheva S."/>
            <person name="Hadjithomas M."/>
            <person name="Khan A."/>
            <person name="Brunk B."/>
            <person name="Roos D."/>
            <person name="Caler E."/>
            <person name="Lorenzi H."/>
        </authorList>
    </citation>
    <scope>NUCLEOTIDE SEQUENCE [LARGE SCALE GENOMIC DNA]</scope>
    <source>
        <strain evidence="11 12">VAND</strain>
    </source>
</reference>
<feature type="compositionally biased region" description="Polar residues" evidence="7">
    <location>
        <begin position="1"/>
        <end position="11"/>
    </location>
</feature>
<feature type="region of interest" description="Disordered" evidence="7">
    <location>
        <begin position="728"/>
        <end position="961"/>
    </location>
</feature>
<dbReference type="Gene3D" id="3.40.50.300">
    <property type="entry name" value="P-loop containing nucleotide triphosphate hydrolases"/>
    <property type="match status" value="2"/>
</dbReference>
<feature type="coiled-coil region" evidence="6">
    <location>
        <begin position="668"/>
        <end position="708"/>
    </location>
</feature>
<dbReference type="GO" id="GO:0016787">
    <property type="term" value="F:hydrolase activity"/>
    <property type="evidence" value="ECO:0007669"/>
    <property type="project" value="UniProtKB-KW"/>
</dbReference>
<dbReference type="PANTHER" id="PTHR47959:SF1">
    <property type="entry name" value="ATP-DEPENDENT RNA HELICASE DBPA"/>
    <property type="match status" value="1"/>
</dbReference>
<dbReference type="EMBL" id="AEYJ02001047">
    <property type="protein sequence ID" value="KFH05132.1"/>
    <property type="molecule type" value="Genomic_DNA"/>
</dbReference>
<dbReference type="GO" id="GO:0005829">
    <property type="term" value="C:cytosol"/>
    <property type="evidence" value="ECO:0007669"/>
    <property type="project" value="TreeGrafter"/>
</dbReference>